<evidence type="ECO:0000313" key="2">
    <source>
        <dbReference type="Proteomes" id="UP000284557"/>
    </source>
</evidence>
<reference evidence="1 2" key="1">
    <citation type="submission" date="2018-08" db="EMBL/GenBank/DDBJ databases">
        <title>Linezolid Resistance in Mycobacterium abscessus: MIC Distribution and Comprehensive Investigation of Resistance Mechanisms.</title>
        <authorList>
            <person name="Ye M."/>
            <person name="Xu L."/>
            <person name="Zou Y."/>
            <person name="Li B."/>
            <person name="Guo Q."/>
            <person name="Zhang Y."/>
            <person name="Zhan M."/>
            <person name="Xu B."/>
            <person name="Yu F."/>
            <person name="Zhang Z."/>
            <person name="Chu H."/>
        </authorList>
    </citation>
    <scope>NUCLEOTIDE SEQUENCE [LARGE SCALE GENOMIC DNA]</scope>
    <source>
        <strain evidence="1 2">G143</strain>
    </source>
</reference>
<name>A0ABD7HHG5_9MYCO</name>
<dbReference type="EMBL" id="QXBN01000040">
    <property type="protein sequence ID" value="RIT28895.1"/>
    <property type="molecule type" value="Genomic_DNA"/>
</dbReference>
<comment type="caution">
    <text evidence="1">The sequence shown here is derived from an EMBL/GenBank/DDBJ whole genome shotgun (WGS) entry which is preliminary data.</text>
</comment>
<dbReference type="Proteomes" id="UP000284557">
    <property type="component" value="Unassembled WGS sequence"/>
</dbReference>
<dbReference type="AlphaFoldDB" id="A0ABD7HHG5"/>
<proteinExistence type="predicted"/>
<sequence length="86" mass="9578">MHVSVEVQCWLVDFADHVISPGPHAVWPVDSSVYHLLGQLVLSAGHARWVQAYLPYRRRRYAACRGCLCGKIRSDCKEGHGAPPPV</sequence>
<gene>
    <name evidence="1" type="ORF">D2E76_26325</name>
</gene>
<accession>A0ABD7HHG5</accession>
<organism evidence="1 2">
    <name type="scientific">Mycobacteroides abscessus</name>
    <dbReference type="NCBI Taxonomy" id="36809"/>
    <lineage>
        <taxon>Bacteria</taxon>
        <taxon>Bacillati</taxon>
        <taxon>Actinomycetota</taxon>
        <taxon>Actinomycetes</taxon>
        <taxon>Mycobacteriales</taxon>
        <taxon>Mycobacteriaceae</taxon>
        <taxon>Mycobacteroides</taxon>
    </lineage>
</organism>
<protein>
    <submittedName>
        <fullName evidence="1">Uncharacterized protein</fullName>
    </submittedName>
</protein>
<evidence type="ECO:0000313" key="1">
    <source>
        <dbReference type="EMBL" id="RIT28895.1"/>
    </source>
</evidence>